<feature type="region of interest" description="Disordered" evidence="6">
    <location>
        <begin position="1295"/>
        <end position="1315"/>
    </location>
</feature>
<reference evidence="9" key="1">
    <citation type="submission" date="2021-02" db="EMBL/GenBank/DDBJ databases">
        <authorList>
            <person name="Dougan E. K."/>
            <person name="Rhodes N."/>
            <person name="Thang M."/>
            <person name="Chan C."/>
        </authorList>
    </citation>
    <scope>NUCLEOTIDE SEQUENCE</scope>
</reference>
<evidence type="ECO:0000313" key="9">
    <source>
        <dbReference type="EMBL" id="CAE7443073.1"/>
    </source>
</evidence>
<keyword evidence="10" id="KW-1185">Reference proteome</keyword>
<keyword evidence="2" id="KW-0004">4Fe-4S</keyword>
<dbReference type="Gene3D" id="3.40.50.1780">
    <property type="match status" value="1"/>
</dbReference>
<accession>A0A812RI03</accession>
<feature type="compositionally biased region" description="Low complexity" evidence="6">
    <location>
        <begin position="1102"/>
        <end position="1113"/>
    </location>
</feature>
<comment type="similarity">
    <text evidence="1">Belongs to the NARF family.</text>
</comment>
<comment type="caution">
    <text evidence="9">The sequence shown here is derived from an EMBL/GenBank/DDBJ whole genome shotgun (WGS) entry which is preliminary data.</text>
</comment>
<feature type="compositionally biased region" description="Basic and acidic residues" evidence="6">
    <location>
        <begin position="1302"/>
        <end position="1315"/>
    </location>
</feature>
<dbReference type="GO" id="GO:0046872">
    <property type="term" value="F:metal ion binding"/>
    <property type="evidence" value="ECO:0007669"/>
    <property type="project" value="UniProtKB-KW"/>
</dbReference>
<evidence type="ECO:0000259" key="8">
    <source>
        <dbReference type="Pfam" id="PF02906"/>
    </source>
</evidence>
<keyword evidence="7" id="KW-0472">Membrane</keyword>
<dbReference type="Gene3D" id="3.30.70.20">
    <property type="match status" value="1"/>
</dbReference>
<evidence type="ECO:0000313" key="10">
    <source>
        <dbReference type="Proteomes" id="UP000601435"/>
    </source>
</evidence>
<feature type="transmembrane region" description="Helical" evidence="7">
    <location>
        <begin position="1008"/>
        <end position="1027"/>
    </location>
</feature>
<dbReference type="InterPro" id="IPR004108">
    <property type="entry name" value="Fe_hydrogenase_lsu_C"/>
</dbReference>
<feature type="domain" description="Iron hydrogenase large subunit C-terminal" evidence="8">
    <location>
        <begin position="127"/>
        <end position="244"/>
    </location>
</feature>
<dbReference type="PANTHER" id="PTHR11615">
    <property type="entry name" value="NITRATE, FORMATE, IRON DEHYDROGENASE"/>
    <property type="match status" value="1"/>
</dbReference>
<feature type="region of interest" description="Disordered" evidence="6">
    <location>
        <begin position="1449"/>
        <end position="1534"/>
    </location>
</feature>
<feature type="domain" description="Iron hydrogenase large subunit C-terminal" evidence="8">
    <location>
        <begin position="1079"/>
        <end position="1166"/>
    </location>
</feature>
<evidence type="ECO:0000256" key="7">
    <source>
        <dbReference type="SAM" id="Phobius"/>
    </source>
</evidence>
<dbReference type="Pfam" id="PF02906">
    <property type="entry name" value="Fe_hyd_lg_C"/>
    <property type="match status" value="2"/>
</dbReference>
<evidence type="ECO:0000256" key="6">
    <source>
        <dbReference type="SAM" id="MobiDB-lite"/>
    </source>
</evidence>
<keyword evidence="5" id="KW-0411">Iron-sulfur</keyword>
<evidence type="ECO:0000256" key="1">
    <source>
        <dbReference type="ARBA" id="ARBA00006596"/>
    </source>
</evidence>
<dbReference type="EMBL" id="CAJNJA010019309">
    <property type="protein sequence ID" value="CAE7443073.1"/>
    <property type="molecule type" value="Genomic_DNA"/>
</dbReference>
<keyword evidence="7" id="KW-1133">Transmembrane helix</keyword>
<organism evidence="9 10">
    <name type="scientific">Symbiodinium necroappetens</name>
    <dbReference type="NCBI Taxonomy" id="1628268"/>
    <lineage>
        <taxon>Eukaryota</taxon>
        <taxon>Sar</taxon>
        <taxon>Alveolata</taxon>
        <taxon>Dinophyceae</taxon>
        <taxon>Suessiales</taxon>
        <taxon>Symbiodiniaceae</taxon>
        <taxon>Symbiodinium</taxon>
    </lineage>
</organism>
<proteinExistence type="inferred from homology"/>
<dbReference type="GO" id="GO:0051539">
    <property type="term" value="F:4 iron, 4 sulfur cluster binding"/>
    <property type="evidence" value="ECO:0007669"/>
    <property type="project" value="UniProtKB-KW"/>
</dbReference>
<gene>
    <name evidence="9" type="primary">Ciao3</name>
    <name evidence="9" type="ORF">SNEC2469_LOCUS12177</name>
</gene>
<evidence type="ECO:0000256" key="5">
    <source>
        <dbReference type="ARBA" id="ARBA00023014"/>
    </source>
</evidence>
<dbReference type="InterPro" id="IPR050340">
    <property type="entry name" value="Cytosolic_Fe-S_CAF"/>
</dbReference>
<dbReference type="FunFam" id="3.30.70.20:FF:000042">
    <property type="entry name" value="Cytosolic Fe-S cluster assembly factor NAR1"/>
    <property type="match status" value="1"/>
</dbReference>
<dbReference type="SUPFAM" id="SSF53920">
    <property type="entry name" value="Fe-only hydrogenase"/>
    <property type="match status" value="2"/>
</dbReference>
<dbReference type="InterPro" id="IPR009016">
    <property type="entry name" value="Fe_hydrogenase"/>
</dbReference>
<keyword evidence="4" id="KW-0408">Iron</keyword>
<feature type="region of interest" description="Disordered" evidence="6">
    <location>
        <begin position="1093"/>
        <end position="1114"/>
    </location>
</feature>
<name>A0A812RI03_9DINO</name>
<evidence type="ECO:0000256" key="3">
    <source>
        <dbReference type="ARBA" id="ARBA00022723"/>
    </source>
</evidence>
<dbReference type="Proteomes" id="UP000601435">
    <property type="component" value="Unassembled WGS sequence"/>
</dbReference>
<evidence type="ECO:0000256" key="4">
    <source>
        <dbReference type="ARBA" id="ARBA00023004"/>
    </source>
</evidence>
<sequence>MAFSSGVKLGDLDDFISLSQECVKPLIEAAESGSSAKLGNVSEARSLPVAEVPQVKKPNLIKYKSEISGVMRSVSKQSGSDPKAQIGQVTLSDCLACSGCVTSAETVLLQEQSGDEFLKRAETSPLTVVSISAEARTSIAAHNGEGPLLTLRRIGEGLRRLGADLVLEASAAEAVALLEGQAEFTQRFRSAMASWRLASLLASPTSCEAVGGKNLERHEGGKSTAGKLPLLTSHCPGWTLYAEKGRLVKTALLEAVNRRRFYRWWRARSPFFAAGYWIQSLLKAETFTAVNTPGVSGVKEVDTVLTASELSAGDINWSYQSSFNSSCEEQATVAESHDRGSLILVALLPSMEVLTDVFLGSLEARVSPLICAVRSNAGSGGFLEHVFREAARELWQGCKWMFVFHLDLPSAPLALQTKQNEDMREGGDPFQCRFGLSRAVAAMAAAAQPAASASGLRRLCKTLVAATGLAVACFLQGCEDIYRDTCVWHSDLNIKGCSYYGYRGCVQHCHYCITPSGPDECAQLKCASFCAAREGADCMRNYAALCNIALEEGFKANTSTGSTYYTCDVQCSSARAASVALPLALTLAASSGIPKRLLLLGGVLAWMTSLQGCGCQPPQPQLSWRPEASVFDERTGRVVDGIWRGNPSWVWWPDLESEDYQCVDMHPTHGVCVSWTSHEWNCGEHDFGMCKCYQLSANNRYCEKWSCHSLEADQHICRHTEGDDSGEECWYDAFPMTYDVYNQLMEQQAHGSLTTGENAFDNWWRPASLWNGDIGRRLGEERNEEDVLQDYVSYLRQHNASEMARLEKLGVTTEPRRLAGTVNWPPVYAYSPASRHIYFRWGDVCVVNGDNAMLAKRHCHQWREIETEIQICGCRQEDPSGRHCSRWTCEDRDVGLFSVLFRTTQSIDQYTEGVEFESYSCTRTNVDDHCVEWQGDISSLEEVEWTKCQAVDSTLHRLGAVWICDEWELPKTRDLFHESNIGIIITFVFFEVALVCCLIKSCDEDGDALMVTTVLSWITGLCLLPFLVITLGFYGFLFAGGIFWAGRCCCCGVLCVMNMKMPEFKRAEQPSNKVRMQRGASKILGRQTSSVLPKSVEETNETNENNQTNQTNQAESAAPLRFTAAYGFRNIQNVIRRITKGSSGDGKDIGHFVEIMACPGGCLNGGGQIAPEKKPVEEDPDTKASSQVVRRQRLQNLEQTLAEGDGTAYVHPSEHPLVLPIYRYIVSQGGGDCHDVPLEGLIGSVGARSWLSTEWKSLKVDSDGKDVVSSSVASSAVKALIRCTWAYMGCGASASKKGPVGKLKDARTKSGESLDAKKGLHRAKSDLELHRKECTEDDMGQVFTIQQAFPTVDAAGRRHSCSSLPEELVCTTCSCFLVSDLQEKKFFACRKCWMAGRRFVQCASCYMAAGAQEASRSCRPMSPKMQRRRSSGNLDASYLSTRRLSHATSASVAGQLQRRGSEATIATADGSSDEERPPAVEVQEPLKQRRHSVQSQSPGRRRSSTREMSMSPSRRRSEVPPQRRQSTNDGLVTKSTSMLDMFDWTKLSGTWDVEIREEGAKTRKEQRLLTFCDSGSITGTGSADCVSLDGNATGLNMEWLEVYPWGSMHVTAKYKVKTKMLGSSKM</sequence>
<feature type="transmembrane region" description="Helical" evidence="7">
    <location>
        <begin position="981"/>
        <end position="999"/>
    </location>
</feature>
<dbReference type="OrthoDB" id="421619at2759"/>
<evidence type="ECO:0000256" key="2">
    <source>
        <dbReference type="ARBA" id="ARBA00022485"/>
    </source>
</evidence>
<keyword evidence="3" id="KW-0479">Metal-binding</keyword>
<keyword evidence="7" id="KW-0812">Transmembrane</keyword>
<protein>
    <submittedName>
        <fullName evidence="9">Ciao3 protein</fullName>
    </submittedName>
</protein>
<dbReference type="Gene3D" id="3.40.950.10">
    <property type="entry name" value="Fe-only Hydrogenase (Larger Subunit), Chain L, domain 3"/>
    <property type="match status" value="2"/>
</dbReference>